<dbReference type="Gene3D" id="1.10.10.10">
    <property type="entry name" value="Winged helix-like DNA-binding domain superfamily/Winged helix DNA-binding domain"/>
    <property type="match status" value="1"/>
</dbReference>
<organism evidence="5 6">
    <name type="scientific">Undibacterium rugosum</name>
    <dbReference type="NCBI Taxonomy" id="2762291"/>
    <lineage>
        <taxon>Bacteria</taxon>
        <taxon>Pseudomonadati</taxon>
        <taxon>Pseudomonadota</taxon>
        <taxon>Betaproteobacteria</taxon>
        <taxon>Burkholderiales</taxon>
        <taxon>Oxalobacteraceae</taxon>
        <taxon>Undibacterium</taxon>
    </lineage>
</organism>
<dbReference type="EMBL" id="JACOGG010000009">
    <property type="protein sequence ID" value="MBC3935752.1"/>
    <property type="molecule type" value="Genomic_DNA"/>
</dbReference>
<dbReference type="SMART" id="SM00345">
    <property type="entry name" value="HTH_GNTR"/>
    <property type="match status" value="1"/>
</dbReference>
<dbReference type="RefSeq" id="WP_186881314.1">
    <property type="nucleotide sequence ID" value="NZ_JACOGG010000009.1"/>
</dbReference>
<feature type="domain" description="HTH gntR-type" evidence="4">
    <location>
        <begin position="14"/>
        <end position="81"/>
    </location>
</feature>
<evidence type="ECO:0000259" key="4">
    <source>
        <dbReference type="PROSITE" id="PS50949"/>
    </source>
</evidence>
<dbReference type="PROSITE" id="PS50949">
    <property type="entry name" value="HTH_GNTR"/>
    <property type="match status" value="1"/>
</dbReference>
<evidence type="ECO:0000313" key="5">
    <source>
        <dbReference type="EMBL" id="MBC3935752.1"/>
    </source>
</evidence>
<evidence type="ECO:0000256" key="3">
    <source>
        <dbReference type="ARBA" id="ARBA00023163"/>
    </source>
</evidence>
<dbReference type="GO" id="GO:0003677">
    <property type="term" value="F:DNA binding"/>
    <property type="evidence" value="ECO:0007669"/>
    <property type="project" value="UniProtKB-KW"/>
</dbReference>
<gene>
    <name evidence="5" type="ORF">H8K47_10310</name>
</gene>
<dbReference type="GO" id="GO:0003700">
    <property type="term" value="F:DNA-binding transcription factor activity"/>
    <property type="evidence" value="ECO:0007669"/>
    <property type="project" value="InterPro"/>
</dbReference>
<proteinExistence type="predicted"/>
<dbReference type="Gene3D" id="1.20.120.530">
    <property type="entry name" value="GntR ligand-binding domain-like"/>
    <property type="match status" value="1"/>
</dbReference>
<dbReference type="InterPro" id="IPR036388">
    <property type="entry name" value="WH-like_DNA-bd_sf"/>
</dbReference>
<dbReference type="PANTHER" id="PTHR43537">
    <property type="entry name" value="TRANSCRIPTIONAL REGULATOR, GNTR FAMILY"/>
    <property type="match status" value="1"/>
</dbReference>
<sequence>MLVKQELAANAPKMRAADIAYNAIESMIVKLELRPGAPVVEAELVEKTGLGRTPLREALMRMSSNGLIMQMPRRGLVISDIHASEYMNVIATRRVLDALIAQQAAQLASVEQRKDMLLWADKMLIAAKCHDLGAYMAADQAFDIIVHEACSNPSAVQAVVPLVIQCRRFWYAYQHAGDVEEGARCHMLAAKAIAKGNAELAVKASHGLMDYLVTFASEVMGKK</sequence>
<keyword evidence="1" id="KW-0805">Transcription regulation</keyword>
<comment type="caution">
    <text evidence="5">The sequence shown here is derived from an EMBL/GenBank/DDBJ whole genome shotgun (WGS) entry which is preliminary data.</text>
</comment>
<dbReference type="PANTHER" id="PTHR43537:SF45">
    <property type="entry name" value="GNTR FAMILY REGULATORY PROTEIN"/>
    <property type="match status" value="1"/>
</dbReference>
<name>A0A923KVU2_9BURK</name>
<dbReference type="SMART" id="SM00895">
    <property type="entry name" value="FCD"/>
    <property type="match status" value="1"/>
</dbReference>
<keyword evidence="3" id="KW-0804">Transcription</keyword>
<dbReference type="InterPro" id="IPR011711">
    <property type="entry name" value="GntR_C"/>
</dbReference>
<accession>A0A923KVU2</accession>
<evidence type="ECO:0000256" key="2">
    <source>
        <dbReference type="ARBA" id="ARBA00023125"/>
    </source>
</evidence>
<dbReference type="InterPro" id="IPR036390">
    <property type="entry name" value="WH_DNA-bd_sf"/>
</dbReference>
<dbReference type="SUPFAM" id="SSF48008">
    <property type="entry name" value="GntR ligand-binding domain-like"/>
    <property type="match status" value="1"/>
</dbReference>
<dbReference type="Pfam" id="PF07729">
    <property type="entry name" value="FCD"/>
    <property type="match status" value="1"/>
</dbReference>
<evidence type="ECO:0000313" key="6">
    <source>
        <dbReference type="Proteomes" id="UP000612361"/>
    </source>
</evidence>
<dbReference type="Proteomes" id="UP000612361">
    <property type="component" value="Unassembled WGS sequence"/>
</dbReference>
<dbReference type="SUPFAM" id="SSF46785">
    <property type="entry name" value="Winged helix' DNA-binding domain"/>
    <property type="match status" value="1"/>
</dbReference>
<dbReference type="AlphaFoldDB" id="A0A923KVU2"/>
<keyword evidence="6" id="KW-1185">Reference proteome</keyword>
<reference evidence="5" key="1">
    <citation type="submission" date="2020-08" db="EMBL/GenBank/DDBJ databases">
        <title>Novel species isolated from subtropical streams in China.</title>
        <authorList>
            <person name="Lu H."/>
        </authorList>
    </citation>
    <scope>NUCLEOTIDE SEQUENCE</scope>
    <source>
        <strain evidence="5">CY7W</strain>
    </source>
</reference>
<dbReference type="Pfam" id="PF00392">
    <property type="entry name" value="GntR"/>
    <property type="match status" value="1"/>
</dbReference>
<evidence type="ECO:0000256" key="1">
    <source>
        <dbReference type="ARBA" id="ARBA00023015"/>
    </source>
</evidence>
<dbReference type="InterPro" id="IPR008920">
    <property type="entry name" value="TF_FadR/GntR_C"/>
</dbReference>
<keyword evidence="2" id="KW-0238">DNA-binding</keyword>
<protein>
    <submittedName>
        <fullName evidence="5">GntR family transcriptional regulator</fullName>
    </submittedName>
</protein>
<dbReference type="InterPro" id="IPR000524">
    <property type="entry name" value="Tscrpt_reg_HTH_GntR"/>
</dbReference>